<organism evidence="3">
    <name type="scientific">Hypocrella siamensis</name>
    <dbReference type="NCBI Taxonomy" id="696354"/>
    <lineage>
        <taxon>Eukaryota</taxon>
        <taxon>Fungi</taxon>
        <taxon>Dikarya</taxon>
        <taxon>Ascomycota</taxon>
        <taxon>Pezizomycotina</taxon>
        <taxon>Sordariomycetes</taxon>
        <taxon>Hypocreomycetidae</taxon>
        <taxon>Hypocreales</taxon>
        <taxon>Clavicipitaceae</taxon>
        <taxon>Hypocrella</taxon>
    </lineage>
</organism>
<dbReference type="PANTHER" id="PTHR45648">
    <property type="entry name" value="GDSL LIPASE/ACYLHYDROLASE FAMILY PROTEIN (AFU_ORTHOLOGUE AFUA_4G14700)"/>
    <property type="match status" value="1"/>
</dbReference>
<dbReference type="Pfam" id="PF00657">
    <property type="entry name" value="Lipase_GDSL"/>
    <property type="match status" value="1"/>
</dbReference>
<dbReference type="EMBL" id="KU202479">
    <property type="protein sequence ID" value="ANH22716.1"/>
    <property type="molecule type" value="Genomic_DNA"/>
</dbReference>
<accession>A0A173G947</accession>
<protein>
    <recommendedName>
        <fullName evidence="4">Carbohydrate esterase family 16 protein</fullName>
    </recommendedName>
</protein>
<keyword evidence="1" id="KW-0378">Hydrolase</keyword>
<feature type="signal peptide" evidence="2">
    <location>
        <begin position="1"/>
        <end position="18"/>
    </location>
</feature>
<sequence length="308" mass="33785">MRLTLLLAWSTIVRPLVASPSGAYKYLVTFGDSYTDCGRAAYFINNGHAPPAGTIFPSTFTPTYTGGYTWAEYAANTNPNVTLFDYAVGGAQLSPSLIPHTFNGGPSQDVLEYQVPTYQTEVKNASLYPGRTANNTVYAMWIGVNDFGITGFLGGSERPNVDIAAWVNTTYTVIDQIYASGGRRFVLFNQAAIDLAPVYTQPGQYGYDNFKYFSNMNCYNTTDYVDKARLLTNAANTITDQGVQYQAKTANRWPGSTISVFNAHQLMEDLYSNPGPYLDPPAIVNMPYSNCLTSGCTHSSNPPSAYMW</sequence>
<evidence type="ECO:0000256" key="2">
    <source>
        <dbReference type="SAM" id="SignalP"/>
    </source>
</evidence>
<reference evidence="3" key="1">
    <citation type="journal article" date="2016" name="BMC Genomics">
        <title>Genome sequence and comparative analysis of clavicipitaceous insect-pathogenic fungus Aschersonia badia with Metarhizium spp.</title>
        <authorList>
            <person name="Agrawal Y."/>
            <person name="Narwani T."/>
            <person name="Subramanian S."/>
        </authorList>
    </citation>
    <scope>NUCLEOTIDE SEQUENCE</scope>
    <source>
        <strain evidence="3">MTCC 10142</strain>
    </source>
</reference>
<proteinExistence type="predicted"/>
<dbReference type="InterPro" id="IPR001087">
    <property type="entry name" value="GDSL"/>
</dbReference>
<dbReference type="InterPro" id="IPR036514">
    <property type="entry name" value="SGNH_hydro_sf"/>
</dbReference>
<dbReference type="GO" id="GO:0016788">
    <property type="term" value="F:hydrolase activity, acting on ester bonds"/>
    <property type="evidence" value="ECO:0007669"/>
    <property type="project" value="InterPro"/>
</dbReference>
<evidence type="ECO:0008006" key="4">
    <source>
        <dbReference type="Google" id="ProtNLM"/>
    </source>
</evidence>
<keyword evidence="2" id="KW-0732">Signal</keyword>
<feature type="non-terminal residue" evidence="3">
    <location>
        <position position="308"/>
    </location>
</feature>
<dbReference type="InterPro" id="IPR051058">
    <property type="entry name" value="GDSL_Est/Lipase"/>
</dbReference>
<feature type="chain" id="PRO_5008006400" description="Carbohydrate esterase family 16 protein" evidence="2">
    <location>
        <begin position="19"/>
        <end position="308"/>
    </location>
</feature>
<dbReference type="PANTHER" id="PTHR45648:SF22">
    <property type="entry name" value="GDSL LIPASE_ACYLHYDROLASE FAMILY PROTEIN (AFU_ORTHOLOGUE AFUA_4G14700)"/>
    <property type="match status" value="1"/>
</dbReference>
<name>A0A173G947_9HYPO</name>
<dbReference type="Gene3D" id="3.40.50.1110">
    <property type="entry name" value="SGNH hydrolase"/>
    <property type="match status" value="1"/>
</dbReference>
<evidence type="ECO:0000313" key="3">
    <source>
        <dbReference type="EMBL" id="ANH22716.1"/>
    </source>
</evidence>
<dbReference type="AlphaFoldDB" id="A0A173G947"/>
<dbReference type="SUPFAM" id="SSF52266">
    <property type="entry name" value="SGNH hydrolase"/>
    <property type="match status" value="1"/>
</dbReference>
<evidence type="ECO:0000256" key="1">
    <source>
        <dbReference type="ARBA" id="ARBA00022801"/>
    </source>
</evidence>